<dbReference type="InterPro" id="IPR033116">
    <property type="entry name" value="TRYPSIN_SER"/>
</dbReference>
<reference evidence="2" key="1">
    <citation type="submission" date="2022-03" db="EMBL/GenBank/DDBJ databases">
        <authorList>
            <person name="Tunstrom K."/>
        </authorList>
    </citation>
    <scope>NUCLEOTIDE SEQUENCE</scope>
</reference>
<keyword evidence="3" id="KW-1185">Reference proteome</keyword>
<dbReference type="Proteomes" id="UP001153954">
    <property type="component" value="Unassembled WGS sequence"/>
</dbReference>
<dbReference type="PROSITE" id="PS00135">
    <property type="entry name" value="TRYPSIN_SER"/>
    <property type="match status" value="1"/>
</dbReference>
<gene>
    <name evidence="2" type="ORF">EEDITHA_LOCUS15818</name>
</gene>
<dbReference type="Gene3D" id="2.40.10.10">
    <property type="entry name" value="Trypsin-like serine proteases"/>
    <property type="match status" value="1"/>
</dbReference>
<evidence type="ECO:0000313" key="3">
    <source>
        <dbReference type="Proteomes" id="UP001153954"/>
    </source>
</evidence>
<dbReference type="InterPro" id="IPR043504">
    <property type="entry name" value="Peptidase_S1_PA_chymotrypsin"/>
</dbReference>
<dbReference type="Pfam" id="PF00089">
    <property type="entry name" value="Trypsin"/>
    <property type="match status" value="1"/>
</dbReference>
<organism evidence="2 3">
    <name type="scientific">Euphydryas editha</name>
    <name type="common">Edith's checkerspot</name>
    <dbReference type="NCBI Taxonomy" id="104508"/>
    <lineage>
        <taxon>Eukaryota</taxon>
        <taxon>Metazoa</taxon>
        <taxon>Ecdysozoa</taxon>
        <taxon>Arthropoda</taxon>
        <taxon>Hexapoda</taxon>
        <taxon>Insecta</taxon>
        <taxon>Pterygota</taxon>
        <taxon>Neoptera</taxon>
        <taxon>Endopterygota</taxon>
        <taxon>Lepidoptera</taxon>
        <taxon>Glossata</taxon>
        <taxon>Ditrysia</taxon>
        <taxon>Papilionoidea</taxon>
        <taxon>Nymphalidae</taxon>
        <taxon>Nymphalinae</taxon>
        <taxon>Euphydryas</taxon>
    </lineage>
</organism>
<sequence>MLSDTEIALTLNINIISFQTNVIEYSRYCLTRFNRTIFDSRTMKCVGGNTDIFKGESGGPLMALLSNLKCSYSIEGIASKNPKGRSDSVHIYTNVSKYLEWIVQNIWSDE</sequence>
<dbReference type="GO" id="GO:0006508">
    <property type="term" value="P:proteolysis"/>
    <property type="evidence" value="ECO:0007669"/>
    <property type="project" value="InterPro"/>
</dbReference>
<evidence type="ECO:0000313" key="2">
    <source>
        <dbReference type="EMBL" id="CAH2101017.1"/>
    </source>
</evidence>
<dbReference type="InterPro" id="IPR001254">
    <property type="entry name" value="Trypsin_dom"/>
</dbReference>
<proteinExistence type="predicted"/>
<dbReference type="EMBL" id="CAKOGL010000023">
    <property type="protein sequence ID" value="CAH2101017.1"/>
    <property type="molecule type" value="Genomic_DNA"/>
</dbReference>
<name>A0AAU9UT03_EUPED</name>
<dbReference type="SUPFAM" id="SSF50494">
    <property type="entry name" value="Trypsin-like serine proteases"/>
    <property type="match status" value="1"/>
</dbReference>
<dbReference type="GO" id="GO:0004252">
    <property type="term" value="F:serine-type endopeptidase activity"/>
    <property type="evidence" value="ECO:0007669"/>
    <property type="project" value="InterPro"/>
</dbReference>
<feature type="domain" description="Peptidase S1" evidence="1">
    <location>
        <begin position="21"/>
        <end position="102"/>
    </location>
</feature>
<dbReference type="AlphaFoldDB" id="A0AAU9UT03"/>
<dbReference type="InterPro" id="IPR009003">
    <property type="entry name" value="Peptidase_S1_PA"/>
</dbReference>
<protein>
    <recommendedName>
        <fullName evidence="1">Peptidase S1 domain-containing protein</fullName>
    </recommendedName>
</protein>
<accession>A0AAU9UT03</accession>
<evidence type="ECO:0000259" key="1">
    <source>
        <dbReference type="Pfam" id="PF00089"/>
    </source>
</evidence>
<comment type="caution">
    <text evidence="2">The sequence shown here is derived from an EMBL/GenBank/DDBJ whole genome shotgun (WGS) entry which is preliminary data.</text>
</comment>